<keyword evidence="3" id="KW-1185">Reference proteome</keyword>
<gene>
    <name evidence="2" type="ORF">Scep_000334</name>
</gene>
<accession>A0AAP0Q2W3</accession>
<reference evidence="2 3" key="1">
    <citation type="submission" date="2024-01" db="EMBL/GenBank/DDBJ databases">
        <title>Genome assemblies of Stephania.</title>
        <authorList>
            <person name="Yang L."/>
        </authorList>
    </citation>
    <scope>NUCLEOTIDE SEQUENCE [LARGE SCALE GENOMIC DNA]</scope>
    <source>
        <strain evidence="2">JXDWG</strain>
        <tissue evidence="2">Leaf</tissue>
    </source>
</reference>
<protein>
    <submittedName>
        <fullName evidence="2">Uncharacterized protein</fullName>
    </submittedName>
</protein>
<feature type="compositionally biased region" description="Polar residues" evidence="1">
    <location>
        <begin position="1"/>
        <end position="15"/>
    </location>
</feature>
<dbReference type="Proteomes" id="UP001419268">
    <property type="component" value="Unassembled WGS sequence"/>
</dbReference>
<evidence type="ECO:0000313" key="2">
    <source>
        <dbReference type="EMBL" id="KAK9165143.1"/>
    </source>
</evidence>
<evidence type="ECO:0000256" key="1">
    <source>
        <dbReference type="SAM" id="MobiDB-lite"/>
    </source>
</evidence>
<comment type="caution">
    <text evidence="2">The sequence shown here is derived from an EMBL/GenBank/DDBJ whole genome shotgun (WGS) entry which is preliminary data.</text>
</comment>
<organism evidence="2 3">
    <name type="scientific">Stephania cephalantha</name>
    <dbReference type="NCBI Taxonomy" id="152367"/>
    <lineage>
        <taxon>Eukaryota</taxon>
        <taxon>Viridiplantae</taxon>
        <taxon>Streptophyta</taxon>
        <taxon>Embryophyta</taxon>
        <taxon>Tracheophyta</taxon>
        <taxon>Spermatophyta</taxon>
        <taxon>Magnoliopsida</taxon>
        <taxon>Ranunculales</taxon>
        <taxon>Menispermaceae</taxon>
        <taxon>Menispermoideae</taxon>
        <taxon>Cissampelideae</taxon>
        <taxon>Stephania</taxon>
    </lineage>
</organism>
<dbReference type="EMBL" id="JBBNAG010000001">
    <property type="protein sequence ID" value="KAK9165143.1"/>
    <property type="molecule type" value="Genomic_DNA"/>
</dbReference>
<name>A0AAP0Q2W3_9MAGN</name>
<dbReference type="AlphaFoldDB" id="A0AAP0Q2W3"/>
<proteinExistence type="predicted"/>
<feature type="compositionally biased region" description="Low complexity" evidence="1">
    <location>
        <begin position="16"/>
        <end position="26"/>
    </location>
</feature>
<evidence type="ECO:0000313" key="3">
    <source>
        <dbReference type="Proteomes" id="UP001419268"/>
    </source>
</evidence>
<feature type="region of interest" description="Disordered" evidence="1">
    <location>
        <begin position="1"/>
        <end position="26"/>
    </location>
</feature>
<sequence length="189" mass="21550">MTRQQAEVPTASVNQSESAASARESTSSLRRHVTHHPFLLAQLLLICLGMRALTDSQIFARFARLLLRHVMPRGSSTVVLVSLVSKTLNRMYTMHFTLRLELAIVIVHAEETLCFTAQLLWFMKQSHVVFSDYSAMNLKTAEHQKMQRPEPKTLDMWKKPSILLQLPVARQNNAYCSTGCLTKHHHREG</sequence>